<dbReference type="EMBL" id="JBIGHV010000013">
    <property type="protein sequence ID" value="MFG6433547.1"/>
    <property type="molecule type" value="Genomic_DNA"/>
</dbReference>
<dbReference type="RefSeq" id="WP_394484373.1">
    <property type="nucleotide sequence ID" value="NZ_JBIGHV010000013.1"/>
</dbReference>
<protein>
    <submittedName>
        <fullName evidence="1">Uncharacterized protein</fullName>
    </submittedName>
</protein>
<dbReference type="Proteomes" id="UP001606210">
    <property type="component" value="Unassembled WGS sequence"/>
</dbReference>
<proteinExistence type="predicted"/>
<accession>A0ABW7FA95</accession>
<sequence>MNDDLPLSSNGPAYTTEQARDGVPLSYVGEKLANAIEALNSHARRHPEQLDELLTTMHYLLVAHLGLNNMLAKANDRTLAVRMLSADLDELDRWLQLVQREGDVQGLANVE</sequence>
<keyword evidence="2" id="KW-1185">Reference proteome</keyword>
<evidence type="ECO:0000313" key="1">
    <source>
        <dbReference type="EMBL" id="MFG6433547.1"/>
    </source>
</evidence>
<reference evidence="1 2" key="1">
    <citation type="submission" date="2024-08" db="EMBL/GenBank/DDBJ databases">
        <authorList>
            <person name="Lu H."/>
        </authorList>
    </citation>
    <scope>NUCLEOTIDE SEQUENCE [LARGE SCALE GENOMIC DNA]</scope>
    <source>
        <strain evidence="1 2">LYH14W</strain>
    </source>
</reference>
<comment type="caution">
    <text evidence="1">The sequence shown here is derived from an EMBL/GenBank/DDBJ whole genome shotgun (WGS) entry which is preliminary data.</text>
</comment>
<name>A0ABW7FA95_9BURK</name>
<evidence type="ECO:0000313" key="2">
    <source>
        <dbReference type="Proteomes" id="UP001606210"/>
    </source>
</evidence>
<organism evidence="1 2">
    <name type="scientific">Pelomonas parva</name>
    <dbReference type="NCBI Taxonomy" id="3299032"/>
    <lineage>
        <taxon>Bacteria</taxon>
        <taxon>Pseudomonadati</taxon>
        <taxon>Pseudomonadota</taxon>
        <taxon>Betaproteobacteria</taxon>
        <taxon>Burkholderiales</taxon>
        <taxon>Sphaerotilaceae</taxon>
        <taxon>Roseateles</taxon>
    </lineage>
</organism>
<gene>
    <name evidence="1" type="ORF">ACG00Y_26805</name>
</gene>